<feature type="signal peptide" evidence="4">
    <location>
        <begin position="1"/>
        <end position="18"/>
    </location>
</feature>
<evidence type="ECO:0000313" key="5">
    <source>
        <dbReference type="EMBL" id="SDZ73040.1"/>
    </source>
</evidence>
<protein>
    <submittedName>
        <fullName evidence="5">D-alanyl-D-alanine carboxypeptidase / D-alanyl-D-alanine-endopeptidase (Penicillin-binding protein 4)</fullName>
    </submittedName>
</protein>
<name>A0A1H3VE84_9RHOB</name>
<dbReference type="PROSITE" id="PS51257">
    <property type="entry name" value="PROKAR_LIPOPROTEIN"/>
    <property type="match status" value="1"/>
</dbReference>
<dbReference type="AlphaFoldDB" id="A0A1H3VE84"/>
<keyword evidence="6" id="KW-1185">Reference proteome</keyword>
<dbReference type="InterPro" id="IPR000667">
    <property type="entry name" value="Peptidase_S13"/>
</dbReference>
<reference evidence="5 6" key="1">
    <citation type="submission" date="2016-10" db="EMBL/GenBank/DDBJ databases">
        <authorList>
            <person name="de Groot N.N."/>
        </authorList>
    </citation>
    <scope>NUCLEOTIDE SEQUENCE [LARGE SCALE GENOMIC DNA]</scope>
    <source>
        <strain evidence="5 6">DSM 15345</strain>
    </source>
</reference>
<keyword evidence="5" id="KW-0121">Carboxypeptidase</keyword>
<gene>
    <name evidence="5" type="ORF">SAMN05444370_10116</name>
</gene>
<evidence type="ECO:0000313" key="6">
    <source>
        <dbReference type="Proteomes" id="UP000198703"/>
    </source>
</evidence>
<keyword evidence="2" id="KW-0378">Hydrolase</keyword>
<dbReference type="SUPFAM" id="SSF56601">
    <property type="entry name" value="beta-lactamase/transpeptidase-like"/>
    <property type="match status" value="1"/>
</dbReference>
<dbReference type="PRINTS" id="PR00922">
    <property type="entry name" value="DADACBPTASE3"/>
</dbReference>
<evidence type="ECO:0000256" key="1">
    <source>
        <dbReference type="ARBA" id="ARBA00006096"/>
    </source>
</evidence>
<feature type="region of interest" description="Disordered" evidence="3">
    <location>
        <begin position="19"/>
        <end position="48"/>
    </location>
</feature>
<sequence>MRALAAAALVLAATTACAEAPRTAPPPEPRPAATQAPGAASGNAGAQAATQGPQAASYGLTGAVGYAVIDARTGERLAALEAATPFAPASVAKAPTALYALERLGLDHRFATTARALGPIEGRRILGDLALVGGGDPELDSADLAALARDAAQAVARVEGGLVVRAGPVAPLIDADQPERAAYNPAVAALNLNFNRVRLRWTRDGAVALLAQSDRHSPETRAVRLETAPKECGCPALAYAADARGEGWRVREGALSGDGALWLPVRAPAAYAADVFRTAAEGAGMVFGAAAAEGAGGAAAEGATVARRLSRPLEEIVVDMLDHSTNLTAEVLGIAATREGGETGSGMAASAAAMNRWAAGRLEAPLDAEIAFDNHSGLSARSRVSPRRMAELLAAAYRADPAGFAALLPRHAFDEEAPEGAVAHAKTGTMDFVRGLAGYVFTPSGRVLAFAYFANDMARRDATPEIDGSRIGARTWRNRAVTLESALLADWTRRFD</sequence>
<accession>A0A1H3VE84</accession>
<proteinExistence type="inferred from homology"/>
<evidence type="ECO:0000256" key="4">
    <source>
        <dbReference type="SAM" id="SignalP"/>
    </source>
</evidence>
<feature type="compositionally biased region" description="Low complexity" evidence="3">
    <location>
        <begin position="31"/>
        <end position="48"/>
    </location>
</feature>
<dbReference type="Proteomes" id="UP000198703">
    <property type="component" value="Unassembled WGS sequence"/>
</dbReference>
<dbReference type="Gene3D" id="3.40.710.10">
    <property type="entry name" value="DD-peptidase/beta-lactamase superfamily"/>
    <property type="match status" value="2"/>
</dbReference>
<dbReference type="PANTHER" id="PTHR30023:SF0">
    <property type="entry name" value="PENICILLIN-SENSITIVE CARBOXYPEPTIDASE A"/>
    <property type="match status" value="1"/>
</dbReference>
<dbReference type="Pfam" id="PF02113">
    <property type="entry name" value="Peptidase_S13"/>
    <property type="match status" value="1"/>
</dbReference>
<dbReference type="InterPro" id="IPR012338">
    <property type="entry name" value="Beta-lactam/transpept-like"/>
</dbReference>
<evidence type="ECO:0000256" key="2">
    <source>
        <dbReference type="ARBA" id="ARBA00022801"/>
    </source>
</evidence>
<dbReference type="GO" id="GO:0004185">
    <property type="term" value="F:serine-type carboxypeptidase activity"/>
    <property type="evidence" value="ECO:0007669"/>
    <property type="project" value="InterPro"/>
</dbReference>
<dbReference type="GO" id="GO:0000270">
    <property type="term" value="P:peptidoglycan metabolic process"/>
    <property type="evidence" value="ECO:0007669"/>
    <property type="project" value="TreeGrafter"/>
</dbReference>
<dbReference type="PANTHER" id="PTHR30023">
    <property type="entry name" value="D-ALANYL-D-ALANINE CARBOXYPEPTIDASE"/>
    <property type="match status" value="1"/>
</dbReference>
<organism evidence="5 6">
    <name type="scientific">Rubrimonas cliftonensis</name>
    <dbReference type="NCBI Taxonomy" id="89524"/>
    <lineage>
        <taxon>Bacteria</taxon>
        <taxon>Pseudomonadati</taxon>
        <taxon>Pseudomonadota</taxon>
        <taxon>Alphaproteobacteria</taxon>
        <taxon>Rhodobacterales</taxon>
        <taxon>Paracoccaceae</taxon>
        <taxon>Rubrimonas</taxon>
    </lineage>
</organism>
<evidence type="ECO:0000256" key="3">
    <source>
        <dbReference type="SAM" id="MobiDB-lite"/>
    </source>
</evidence>
<dbReference type="GO" id="GO:0006508">
    <property type="term" value="P:proteolysis"/>
    <property type="evidence" value="ECO:0007669"/>
    <property type="project" value="InterPro"/>
</dbReference>
<dbReference type="STRING" id="89524.SAMN05444370_10116"/>
<feature type="chain" id="PRO_5011518975" evidence="4">
    <location>
        <begin position="19"/>
        <end position="496"/>
    </location>
</feature>
<keyword evidence="4" id="KW-0732">Signal</keyword>
<comment type="similarity">
    <text evidence="1">Belongs to the peptidase S13 family.</text>
</comment>
<dbReference type="EMBL" id="FNQM01000001">
    <property type="protein sequence ID" value="SDZ73040.1"/>
    <property type="molecule type" value="Genomic_DNA"/>
</dbReference>
<keyword evidence="5" id="KW-0645">Protease</keyword>